<feature type="region of interest" description="Disordered" evidence="1">
    <location>
        <begin position="395"/>
        <end position="682"/>
    </location>
</feature>
<evidence type="ECO:0000313" key="3">
    <source>
        <dbReference type="RefSeq" id="XP_033459093.1"/>
    </source>
</evidence>
<reference evidence="3" key="1">
    <citation type="submission" date="2020-01" db="EMBL/GenBank/DDBJ databases">
        <authorList>
            <consortium name="DOE Joint Genome Institute"/>
            <person name="Haridas S."/>
            <person name="Albert R."/>
            <person name="Binder M."/>
            <person name="Bloem J."/>
            <person name="Labutti K."/>
            <person name="Salamov A."/>
            <person name="Andreopoulos B."/>
            <person name="Baker S.E."/>
            <person name="Barry K."/>
            <person name="Bills G."/>
            <person name="Bluhm B.H."/>
            <person name="Cannon C."/>
            <person name="Castanera R."/>
            <person name="Culley D.E."/>
            <person name="Daum C."/>
            <person name="Ezra D."/>
            <person name="Gonzalez J.B."/>
            <person name="Henrissat B."/>
            <person name="Kuo A."/>
            <person name="Liang C."/>
            <person name="Lipzen A."/>
            <person name="Lutzoni F."/>
            <person name="Magnuson J."/>
            <person name="Mondo S."/>
            <person name="Nolan M."/>
            <person name="Ohm R."/>
            <person name="Pangilinan J."/>
            <person name="Park H.-J."/>
            <person name="Ramirez L."/>
            <person name="Alfaro M."/>
            <person name="Sun H."/>
            <person name="Tritt A."/>
            <person name="Yoshinaga Y."/>
            <person name="Zwiers L.-H."/>
            <person name="Turgeon B.G."/>
            <person name="Goodwin S.B."/>
            <person name="Spatafora J.W."/>
            <person name="Crous P.W."/>
            <person name="Grigoriev I.V."/>
        </authorList>
    </citation>
    <scope>NUCLEOTIDE SEQUENCE</scope>
    <source>
        <strain evidence="3">CBS 342.82</strain>
    </source>
</reference>
<feature type="compositionally biased region" description="Polar residues" evidence="1">
    <location>
        <begin position="250"/>
        <end position="264"/>
    </location>
</feature>
<feature type="compositionally biased region" description="Polar residues" evidence="1">
    <location>
        <begin position="1458"/>
        <end position="1475"/>
    </location>
</feature>
<feature type="compositionally biased region" description="Basic and acidic residues" evidence="1">
    <location>
        <begin position="163"/>
        <end position="173"/>
    </location>
</feature>
<sequence length="1537" mass="161253">MPSLFGSRRRGSSAQPPLDRSVTSNAALAASQAAVQRRPSTASLSSSAAAAALRSSNTTPEPIGSIQTKRMMRRGSVTSIGSGSQFGGSVGGNNSRAPSLTRPGSSASMSERTFRGQSPARNGAVPPARNAPPVPAIPRNIPSGHKRSSSVDVPARAISPSPKDGRSMSMDRRSKPHPPPTKPPGSNRNSKRLSDVAEELERSDSNRNRNFSRPIASPTNSPPASPITARPDEAKSVAAWHTAPKGTGPLNGNSNKAANKSDALSQKIARIQAAAAANGKPTNSPSPINTSAPPKKEQEVVMIFDPATRKFVPSYRDKPSPSSSSPPSPALRQPEPLAPGTYDPNTRTIVPSPSSAAAPPSALGQTSWQSPSPLAAPVRPSASRNITPVSIQAVKSAAQPVAKQPSGASASPAVAQSSSKLIPPPSPVAQTTPTPAYVSASPPGGQSSIRNRGLSPSPSPARSARFSTVPTIDTTKHVPPPRELSPVKSALKHSPAPSLRAASPLGNYPTTGTASEISDTASQTSQDGSLTVKKRKSVRVSFEEQPQEIAPANATTGRVASFDRSVIDDDEDDEIMKPRPALPSFGSVRRGKDSPEVAEKAAGIPPAQPAVSSDHAIGGILANAGDRTKSDGEAPENKRAEHARGDSHASFASTTETQQTDDDQEVPAINLLPPTPGEEGKPFAEAATTALAVSDDAELPLVDQGTPVLDAINEDSDDSVNFSDAAEDLSELDNGGFISLDAVAVSPIAKSASAARPVSQIIASPPASPTVPLAVRKTRMNNEKQGSGDWTEATAYWSKLSRQQREQIERDHMSSDDEARPTAAAKKPKQAAEKTSTAPAGVATAPVVKPALKKSMRPEPTPAAATNGDAGVHMRRSMRGENGRTPSLRDRTASQRAVPEPQPRPQPATARPPIANRLSSLSVMSTTSVASQDSAYPKINGKGKSAQASSGAPVVSARLQKELANDSDSESSFKKKRRPANNSGRYTMKRSMRRAADAPTTAAPAREARPVSPDRARTKEPFSMRSLSPTGSLFSRNRGDKVRESIRSGSVDTGSNRMTLRTAANGRAQSGRPGASRQNSAPKGSGFRSRFVDSDDEDDAQPSRSVGGFFRSRFADSDDDADDDTLITADLTPVRGIPRRTGRDDGDSTDLEDEDDDAEDPRKASRRREKIAKPGVPDPAEVDRAMALILAQREQEASKAAQPVQQPKPSKAAKAKDEPDMEFLMEAARKKLGIPAPVPPANSKAGSLFSKGSLRGNSGKDAIANDRPEPKSLAADSSLGRESTSSAQGYTPSIIEKKRRGLMDTILRRNRTNSSASMPALDTQNPPPSGDAPPVPSIPSSPRVSTPTRPSDLTTTTATDAAPISSPSTPTTTTAAAPTTAPTTPPPPAAIATTATPTDTPSPLSKFLHRRSQPPPMRRDNSNYSTMTAPPDIRSDWPADDPAPPLPRAAASSALSPNGHSSNKPSSFRPNTSDGNDAPNRRASVRFLEGGDDDAQEKSGAAINPDGSPRRTVQVYSQRTGKKKKFGLLRRAFRLDD</sequence>
<reference evidence="3" key="3">
    <citation type="submission" date="2025-08" db="UniProtKB">
        <authorList>
            <consortium name="RefSeq"/>
        </authorList>
    </citation>
    <scope>IDENTIFICATION</scope>
    <source>
        <strain evidence="3">CBS 342.82</strain>
    </source>
</reference>
<feature type="compositionally biased region" description="Low complexity" evidence="1">
    <location>
        <begin position="907"/>
        <end position="931"/>
    </location>
</feature>
<dbReference type="OrthoDB" id="5423926at2759"/>
<feature type="region of interest" description="Disordered" evidence="1">
    <location>
        <begin position="777"/>
        <end position="1523"/>
    </location>
</feature>
<feature type="compositionally biased region" description="Low complexity" evidence="1">
    <location>
        <begin position="833"/>
        <end position="850"/>
    </location>
</feature>
<name>A0A6J3M5E3_9PEZI</name>
<evidence type="ECO:0000313" key="2">
    <source>
        <dbReference type="Proteomes" id="UP000504637"/>
    </source>
</evidence>
<feature type="compositionally biased region" description="Polar residues" evidence="1">
    <location>
        <begin position="363"/>
        <end position="372"/>
    </location>
</feature>
<feature type="compositionally biased region" description="Basic and acidic residues" evidence="1">
    <location>
        <begin position="878"/>
        <end position="893"/>
    </location>
</feature>
<feature type="compositionally biased region" description="Basic and acidic residues" evidence="1">
    <location>
        <begin position="590"/>
        <end position="599"/>
    </location>
</feature>
<feature type="compositionally biased region" description="Pro residues" evidence="1">
    <location>
        <begin position="1325"/>
        <end position="1339"/>
    </location>
</feature>
<gene>
    <name evidence="3" type="ORF">K489DRAFT_410418</name>
</gene>
<feature type="compositionally biased region" description="Low complexity" evidence="1">
    <location>
        <begin position="1390"/>
        <end position="1405"/>
    </location>
</feature>
<feature type="compositionally biased region" description="Basic and acidic residues" evidence="1">
    <location>
        <begin position="1037"/>
        <end position="1046"/>
    </location>
</feature>
<feature type="compositionally biased region" description="Polar residues" evidence="1">
    <location>
        <begin position="57"/>
        <end position="68"/>
    </location>
</feature>
<feature type="compositionally biased region" description="Low complexity" evidence="1">
    <location>
        <begin position="1448"/>
        <end position="1457"/>
    </location>
</feature>
<dbReference type="Proteomes" id="UP000504637">
    <property type="component" value="Unplaced"/>
</dbReference>
<dbReference type="GeneID" id="54365507"/>
<reference evidence="3" key="2">
    <citation type="submission" date="2020-04" db="EMBL/GenBank/DDBJ databases">
        <authorList>
            <consortium name="NCBI Genome Project"/>
        </authorList>
    </citation>
    <scope>NUCLEOTIDE SEQUENCE</scope>
    <source>
        <strain evidence="3">CBS 342.82</strain>
    </source>
</reference>
<organism evidence="3">
    <name type="scientific">Dissoconium aciculare CBS 342.82</name>
    <dbReference type="NCBI Taxonomy" id="1314786"/>
    <lineage>
        <taxon>Eukaryota</taxon>
        <taxon>Fungi</taxon>
        <taxon>Dikarya</taxon>
        <taxon>Ascomycota</taxon>
        <taxon>Pezizomycotina</taxon>
        <taxon>Dothideomycetes</taxon>
        <taxon>Dothideomycetidae</taxon>
        <taxon>Mycosphaerellales</taxon>
        <taxon>Dissoconiaceae</taxon>
        <taxon>Dissoconium</taxon>
    </lineage>
</organism>
<feature type="region of interest" description="Disordered" evidence="1">
    <location>
        <begin position="1"/>
        <end position="381"/>
    </location>
</feature>
<feature type="compositionally biased region" description="Low complexity" evidence="1">
    <location>
        <begin position="42"/>
        <end position="56"/>
    </location>
</feature>
<feature type="compositionally biased region" description="Low complexity" evidence="1">
    <location>
        <begin position="351"/>
        <end position="362"/>
    </location>
</feature>
<feature type="compositionally biased region" description="Basic and acidic residues" evidence="1">
    <location>
        <begin position="626"/>
        <end position="647"/>
    </location>
</feature>
<feature type="compositionally biased region" description="Basic and acidic residues" evidence="1">
    <location>
        <begin position="803"/>
        <end position="820"/>
    </location>
</feature>
<protein>
    <submittedName>
        <fullName evidence="3">Uncharacterized protein</fullName>
    </submittedName>
</protein>
<feature type="compositionally biased region" description="Polar residues" evidence="1">
    <location>
        <begin position="280"/>
        <end position="292"/>
    </location>
</feature>
<dbReference type="RefSeq" id="XP_033459093.1">
    <property type="nucleotide sequence ID" value="XM_033607708.1"/>
</dbReference>
<proteinExistence type="predicted"/>
<feature type="compositionally biased region" description="Polar residues" evidence="1">
    <location>
        <begin position="96"/>
        <end position="111"/>
    </location>
</feature>
<feature type="compositionally biased region" description="Low complexity" evidence="1">
    <location>
        <begin position="1340"/>
        <end position="1382"/>
    </location>
</feature>
<feature type="compositionally biased region" description="Polar residues" evidence="1">
    <location>
        <begin position="1280"/>
        <end position="1291"/>
    </location>
</feature>
<feature type="compositionally biased region" description="Low complexity" evidence="1">
    <location>
        <begin position="119"/>
        <end position="128"/>
    </location>
</feature>
<accession>A0A6J3M5E3</accession>
<feature type="compositionally biased region" description="Low complexity" evidence="1">
    <location>
        <begin position="404"/>
        <end position="419"/>
    </location>
</feature>
<feature type="compositionally biased region" description="Basic and acidic residues" evidence="1">
    <location>
        <begin position="192"/>
        <end position="207"/>
    </location>
</feature>
<feature type="compositionally biased region" description="Basic and acidic residues" evidence="1">
    <location>
        <begin position="1006"/>
        <end position="1022"/>
    </location>
</feature>
<feature type="compositionally biased region" description="Polar residues" evidence="1">
    <location>
        <begin position="1047"/>
        <end position="1059"/>
    </location>
</feature>
<evidence type="ECO:0000256" key="1">
    <source>
        <dbReference type="SAM" id="MobiDB-lite"/>
    </source>
</evidence>
<feature type="compositionally biased region" description="Low complexity" evidence="1">
    <location>
        <begin position="1198"/>
        <end position="1212"/>
    </location>
</feature>
<feature type="compositionally biased region" description="Polar residues" evidence="1">
    <location>
        <begin position="508"/>
        <end position="529"/>
    </location>
</feature>
<feature type="compositionally biased region" description="Polar residues" evidence="1">
    <location>
        <begin position="1025"/>
        <end position="1035"/>
    </location>
</feature>
<keyword evidence="2" id="KW-1185">Reference proteome</keyword>
<feature type="compositionally biased region" description="Acidic residues" evidence="1">
    <location>
        <begin position="1147"/>
        <end position="1159"/>
    </location>
</feature>